<accession>A0A7J7JRV3</accession>
<proteinExistence type="predicted"/>
<organism evidence="2 3">
    <name type="scientific">Bugula neritina</name>
    <name type="common">Brown bryozoan</name>
    <name type="synonym">Sertularia neritina</name>
    <dbReference type="NCBI Taxonomy" id="10212"/>
    <lineage>
        <taxon>Eukaryota</taxon>
        <taxon>Metazoa</taxon>
        <taxon>Spiralia</taxon>
        <taxon>Lophotrochozoa</taxon>
        <taxon>Bryozoa</taxon>
        <taxon>Gymnolaemata</taxon>
        <taxon>Cheilostomatida</taxon>
        <taxon>Flustrina</taxon>
        <taxon>Buguloidea</taxon>
        <taxon>Bugulidae</taxon>
        <taxon>Bugula</taxon>
    </lineage>
</organism>
<dbReference type="EMBL" id="VXIV02001926">
    <property type="protein sequence ID" value="KAF6028685.1"/>
    <property type="molecule type" value="Genomic_DNA"/>
</dbReference>
<dbReference type="AlphaFoldDB" id="A0A7J7JRV3"/>
<evidence type="ECO:0000313" key="3">
    <source>
        <dbReference type="Proteomes" id="UP000593567"/>
    </source>
</evidence>
<keyword evidence="3" id="KW-1185">Reference proteome</keyword>
<protein>
    <submittedName>
        <fullName evidence="2">Uncharacterized protein</fullName>
    </submittedName>
</protein>
<evidence type="ECO:0000256" key="1">
    <source>
        <dbReference type="SAM" id="MobiDB-lite"/>
    </source>
</evidence>
<gene>
    <name evidence="2" type="ORF">EB796_013006</name>
</gene>
<evidence type="ECO:0000313" key="2">
    <source>
        <dbReference type="EMBL" id="KAF6028685.1"/>
    </source>
</evidence>
<feature type="compositionally biased region" description="Polar residues" evidence="1">
    <location>
        <begin position="1"/>
        <end position="33"/>
    </location>
</feature>
<comment type="caution">
    <text evidence="2">The sequence shown here is derived from an EMBL/GenBank/DDBJ whole genome shotgun (WGS) entry which is preliminary data.</text>
</comment>
<dbReference type="Proteomes" id="UP000593567">
    <property type="component" value="Unassembled WGS sequence"/>
</dbReference>
<sequence length="73" mass="7719">MVSPGDESTNSKQTEGKTSVTDTSSCTAEQLNDQPKEEILSDSPKSAESSIGVHDSPLESYLSSGVEELMGVR</sequence>
<reference evidence="2" key="1">
    <citation type="submission" date="2020-06" db="EMBL/GenBank/DDBJ databases">
        <title>Draft genome of Bugula neritina, a colonial animal packing powerful symbionts and potential medicines.</title>
        <authorList>
            <person name="Rayko M."/>
        </authorList>
    </citation>
    <scope>NUCLEOTIDE SEQUENCE [LARGE SCALE GENOMIC DNA]</scope>
    <source>
        <strain evidence="2">Kwan_BN1</strain>
    </source>
</reference>
<name>A0A7J7JRV3_BUGNE</name>
<feature type="region of interest" description="Disordered" evidence="1">
    <location>
        <begin position="1"/>
        <end position="73"/>
    </location>
</feature>